<keyword evidence="4" id="KW-0813">Transport</keyword>
<dbReference type="CDD" id="cd01115">
    <property type="entry name" value="SLC13_permease"/>
    <property type="match status" value="1"/>
</dbReference>
<dbReference type="InterPro" id="IPR000362">
    <property type="entry name" value="Fumarate_lyase_fam"/>
</dbReference>
<dbReference type="GO" id="GO:0016020">
    <property type="term" value="C:membrane"/>
    <property type="evidence" value="ECO:0007669"/>
    <property type="project" value="UniProtKB-SubCell"/>
</dbReference>
<feature type="transmembrane region" description="Helical" evidence="11">
    <location>
        <begin position="766"/>
        <end position="785"/>
    </location>
</feature>
<feature type="compositionally biased region" description="Basic and acidic residues" evidence="10">
    <location>
        <begin position="574"/>
        <end position="583"/>
    </location>
</feature>
<feature type="region of interest" description="Disordered" evidence="10">
    <location>
        <begin position="569"/>
        <end position="605"/>
    </location>
</feature>
<feature type="transmembrane region" description="Helical" evidence="11">
    <location>
        <begin position="367"/>
        <end position="384"/>
    </location>
</feature>
<dbReference type="PROSITE" id="PS51382">
    <property type="entry name" value="SPX"/>
    <property type="match status" value="1"/>
</dbReference>
<dbReference type="GO" id="GO:0055085">
    <property type="term" value="P:transmembrane transport"/>
    <property type="evidence" value="ECO:0007669"/>
    <property type="project" value="InterPro"/>
</dbReference>
<dbReference type="PRINTS" id="PR00145">
    <property type="entry name" value="ARGSUCLYASE"/>
</dbReference>
<dbReference type="GO" id="GO:0006108">
    <property type="term" value="P:malate metabolic process"/>
    <property type="evidence" value="ECO:0007669"/>
    <property type="project" value="TreeGrafter"/>
</dbReference>
<dbReference type="Pfam" id="PF10415">
    <property type="entry name" value="FumaraseC_C"/>
    <property type="match status" value="1"/>
</dbReference>
<feature type="domain" description="SPX" evidence="12">
    <location>
        <begin position="1"/>
        <end position="212"/>
    </location>
</feature>
<dbReference type="Gene3D" id="1.20.200.10">
    <property type="entry name" value="Fumarase/aspartase (Central domain)"/>
    <property type="match status" value="1"/>
</dbReference>
<dbReference type="InterPro" id="IPR004331">
    <property type="entry name" value="SPX_dom"/>
</dbReference>
<evidence type="ECO:0000256" key="8">
    <source>
        <dbReference type="ARBA" id="ARBA00023239"/>
    </source>
</evidence>
<evidence type="ECO:0000256" key="1">
    <source>
        <dbReference type="ARBA" id="ARBA00004141"/>
    </source>
</evidence>
<reference evidence="13" key="1">
    <citation type="submission" date="2020-05" db="EMBL/GenBank/DDBJ databases">
        <title>Phylogenomic resolution of chytrid fungi.</title>
        <authorList>
            <person name="Stajich J.E."/>
            <person name="Amses K."/>
            <person name="Simmons R."/>
            <person name="Seto K."/>
            <person name="Myers J."/>
            <person name="Bonds A."/>
            <person name="Quandt C.A."/>
            <person name="Barry K."/>
            <person name="Liu P."/>
            <person name="Grigoriev I."/>
            <person name="Longcore J.E."/>
            <person name="James T.Y."/>
        </authorList>
    </citation>
    <scope>NUCLEOTIDE SEQUENCE</scope>
    <source>
        <strain evidence="13">JEL0476</strain>
    </source>
</reference>
<keyword evidence="7 11" id="KW-0472">Membrane</keyword>
<evidence type="ECO:0000256" key="5">
    <source>
        <dbReference type="ARBA" id="ARBA00022692"/>
    </source>
</evidence>
<dbReference type="NCBIfam" id="TIGR00979">
    <property type="entry name" value="fumC_II"/>
    <property type="match status" value="1"/>
</dbReference>
<dbReference type="Proteomes" id="UP001211065">
    <property type="component" value="Unassembled WGS sequence"/>
</dbReference>
<evidence type="ECO:0000256" key="4">
    <source>
        <dbReference type="ARBA" id="ARBA00022448"/>
    </source>
</evidence>
<evidence type="ECO:0000259" key="12">
    <source>
        <dbReference type="PROSITE" id="PS51382"/>
    </source>
</evidence>
<evidence type="ECO:0000256" key="6">
    <source>
        <dbReference type="ARBA" id="ARBA00022989"/>
    </source>
</evidence>
<accession>A0AAD5U181</accession>
<organism evidence="13 14">
    <name type="scientific">Clydaea vesicula</name>
    <dbReference type="NCBI Taxonomy" id="447962"/>
    <lineage>
        <taxon>Eukaryota</taxon>
        <taxon>Fungi</taxon>
        <taxon>Fungi incertae sedis</taxon>
        <taxon>Chytridiomycota</taxon>
        <taxon>Chytridiomycota incertae sedis</taxon>
        <taxon>Chytridiomycetes</taxon>
        <taxon>Lobulomycetales</taxon>
        <taxon>Lobulomycetaceae</taxon>
        <taxon>Clydaea</taxon>
    </lineage>
</organism>
<dbReference type="HAMAP" id="MF_00743">
    <property type="entry name" value="FumaraseC"/>
    <property type="match status" value="1"/>
</dbReference>
<dbReference type="Pfam" id="PF03600">
    <property type="entry name" value="CitMHS"/>
    <property type="match status" value="1"/>
</dbReference>
<evidence type="ECO:0000256" key="11">
    <source>
        <dbReference type="SAM" id="Phobius"/>
    </source>
</evidence>
<feature type="transmembrane region" description="Helical" evidence="11">
    <location>
        <begin position="657"/>
        <end position="676"/>
    </location>
</feature>
<dbReference type="GO" id="GO:0006106">
    <property type="term" value="P:fumarate metabolic process"/>
    <property type="evidence" value="ECO:0007669"/>
    <property type="project" value="InterPro"/>
</dbReference>
<gene>
    <name evidence="13" type="primary">FUM1</name>
    <name evidence="13" type="ORF">HK099_006390</name>
</gene>
<feature type="transmembrane region" description="Helical" evidence="11">
    <location>
        <begin position="457"/>
        <end position="484"/>
    </location>
</feature>
<feature type="transmembrane region" description="Helical" evidence="11">
    <location>
        <begin position="539"/>
        <end position="562"/>
    </location>
</feature>
<protein>
    <recommendedName>
        <fullName evidence="3">fumarate hydratase</fullName>
        <ecNumber evidence="3">4.2.1.2</ecNumber>
    </recommendedName>
</protein>
<dbReference type="SUPFAM" id="SSF48557">
    <property type="entry name" value="L-aspartase-like"/>
    <property type="match status" value="1"/>
</dbReference>
<dbReference type="FunFam" id="1.10.275.10:FF:000001">
    <property type="entry name" value="Fumarate hydratase, mitochondrial"/>
    <property type="match status" value="1"/>
</dbReference>
<keyword evidence="5 11" id="KW-0812">Transmembrane</keyword>
<evidence type="ECO:0000256" key="10">
    <source>
        <dbReference type="SAM" id="MobiDB-lite"/>
    </source>
</evidence>
<evidence type="ECO:0000313" key="14">
    <source>
        <dbReference type="Proteomes" id="UP001211065"/>
    </source>
</evidence>
<dbReference type="EMBL" id="JADGJW010000548">
    <property type="protein sequence ID" value="KAJ3215380.1"/>
    <property type="molecule type" value="Genomic_DNA"/>
</dbReference>
<evidence type="ECO:0000256" key="3">
    <source>
        <dbReference type="ARBA" id="ARBA00012921"/>
    </source>
</evidence>
<dbReference type="Pfam" id="PF03105">
    <property type="entry name" value="SPX"/>
    <property type="match status" value="2"/>
</dbReference>
<dbReference type="EC" id="4.2.1.2" evidence="3"/>
<comment type="caution">
    <text evidence="13">The sequence shown here is derived from an EMBL/GenBank/DDBJ whole genome shotgun (WGS) entry which is preliminary data.</text>
</comment>
<dbReference type="InterPro" id="IPR024083">
    <property type="entry name" value="Fumarase/histidase_N"/>
</dbReference>
<comment type="function">
    <text evidence="9">Catalyzes the reversible stereospecific interconversion of fumarate to L-malate. In mitochondrion, catalyzes the hydration of fumarate to L-malate in the tricarboxylic acid (TCA) cycle to facilitate a transition step in the production of energy in the form of NADH. In cytoplasm and nucleus, involved in DNA repair in response to DNA damage: following DNA double-strand breaks (DSBs), translocates from the cytosol to the nucleus and promotes DNA repair by catalyzing the dehydration of L-malate to fumarate.</text>
</comment>
<comment type="similarity">
    <text evidence="2">Belongs to the class-II fumarase/aspartase family. Fumarase subfamily.</text>
</comment>
<dbReference type="Pfam" id="PF00206">
    <property type="entry name" value="Lyase_1"/>
    <property type="match status" value="1"/>
</dbReference>
<dbReference type="InterPro" id="IPR004680">
    <property type="entry name" value="Cit_transptr-like_dom"/>
</dbReference>
<dbReference type="FunFam" id="1.10.40.30:FF:000002">
    <property type="entry name" value="Fumarate hydratase class II"/>
    <property type="match status" value="1"/>
</dbReference>
<sequence>MKFSHSIQLNANPDWIDYYLSYSNLKKLIYVIEKNTLGITTDEEVSVNLDLDHSDAPKGTTAHFVVALDEQLLKITEFYKKTEHTLFLKVEQFLTELNFAESYETAHIYSPTTTSPNDASSGKINSPTSPNQTTVSISEDRGSSNFAENSSIAWSSKNMKLRRKQLANTCVELYVLLCNLRNYVDLNFTGFSKILKKFDKVTGSKLKRTYLEKVEEQYPFFPSTRDALNDKINKIAKGYSRMACDGRIELAFHDLDSHLREQIEWERNTIWRDMIEQERRTNFVSLGSAKPRGGDQSNITTDKTINVCGNKLNLPWFFTFSNVIMLFSLGIFFRLIIYPVFESVEQSYCFAILIFASMLWAFELVPLFVTSILIPLLVVVLRVLRAPSQIPHSGEEIYYRLTAKEAAKKICSEMFSPVIMLLLGGFTLAAALSKHNIAKEMASFVLAKAGSQPHRVLLANMFVSTFASMWISNVAAPVLCFELVKPILRNLPHKSPYAKCLILGIAMAANVGGMASPIASPQNIIAVGYMDPSPSWPDWFLISLPVCLMIDIFIWIILLVLFHPTESTTPPELFQRRSNRDNNNENTMHSNVNESTPLINGRGRTRSLPRSFTAVFNTDSDGQTRHWNKKQYFILIITFATILLWCFESALEKHVGDMGILAILPMVAFFGTGILTKEDFNNFLWTVIMLAMGGISLGKAVESSGLLKEITNNLNPMLEGLAPFKCLLIITCVVAVATTFISHTVGALIILPVVKQIGESLPSPLSRTLVMGAALMCSGAMGLPVSSFPNMNAISQEDPTGQPWLKVSDFLKVGLISTLIAFLSTSNVRNFSGSLKSLQSFRKERDTFGELSVPSEKYWGCQTQRSLQNFKIGGHTERMPEPVIEAFGLVKKACAIVNVKNGMDKKIGDAIIQAADEVASGSLKEHFPLVVWQTGSGTQTNMNTNEVISNRAIEILGGELGSKSPVHPNDHVNKGQSSNDTFPTAMHVAAVSEINKKLIPSLELLHKSLKNKSEQFSSIIKIGRTHLQDATPLTLGQEFSGYATQVEYGIERVKDVLPRLCYLAQGGTAVGTGLNAAKGWDVDVAATLAKLTGFPFKTAPNKFEALAAHDAIVEASGALNTLAVSLNKIANDIRLLGSGPRCGLGELSLPENEPGSSIMPGKVNPTQSEALTMVCAQVVGNHSAITFAGAQGHFELNVFKPVLIKNLLNSIRLISDAAASFTNNCVVGIVPNEKKIASILQESLMLVTALNPYIGYDNAAKAAKKAHKEGTTLKEATIKLGLLTPEEFDRYVRPEQMIGPK</sequence>
<dbReference type="InterPro" id="IPR022761">
    <property type="entry name" value="Fumarate_lyase_N"/>
</dbReference>
<feature type="transmembrane region" description="Helical" evidence="11">
    <location>
        <begin position="721"/>
        <end position="754"/>
    </location>
</feature>
<name>A0AAD5U181_9FUNG</name>
<dbReference type="PROSITE" id="PS00163">
    <property type="entry name" value="FUMARATE_LYASES"/>
    <property type="match status" value="1"/>
</dbReference>
<dbReference type="Gene3D" id="1.10.40.30">
    <property type="entry name" value="Fumarase/aspartase (C-terminal domain)"/>
    <property type="match status" value="1"/>
</dbReference>
<feature type="region of interest" description="Disordered" evidence="10">
    <location>
        <begin position="110"/>
        <end position="145"/>
    </location>
</feature>
<dbReference type="GO" id="GO:0004333">
    <property type="term" value="F:fumarate hydratase activity"/>
    <property type="evidence" value="ECO:0007669"/>
    <property type="project" value="UniProtKB-EC"/>
</dbReference>
<comment type="subcellular location">
    <subcellularLocation>
        <location evidence="1">Membrane</location>
        <topology evidence="1">Multi-pass membrane protein</topology>
    </subcellularLocation>
</comment>
<feature type="transmembrane region" description="Helical" evidence="11">
    <location>
        <begin position="496"/>
        <end position="519"/>
    </location>
</feature>
<dbReference type="CDD" id="cd01362">
    <property type="entry name" value="Fumarase_classII"/>
    <property type="match status" value="1"/>
</dbReference>
<evidence type="ECO:0000256" key="2">
    <source>
        <dbReference type="ARBA" id="ARBA00009084"/>
    </source>
</evidence>
<dbReference type="InterPro" id="IPR005677">
    <property type="entry name" value="Fum_hydII"/>
</dbReference>
<dbReference type="NCBIfam" id="NF008909">
    <property type="entry name" value="PRK12273.1"/>
    <property type="match status" value="1"/>
</dbReference>
<dbReference type="FunFam" id="1.20.200.10:FF:000001">
    <property type="entry name" value="Fumarate hydratase, mitochondrial"/>
    <property type="match status" value="1"/>
</dbReference>
<dbReference type="GO" id="GO:0005739">
    <property type="term" value="C:mitochondrion"/>
    <property type="evidence" value="ECO:0007669"/>
    <property type="project" value="TreeGrafter"/>
</dbReference>
<dbReference type="InterPro" id="IPR018951">
    <property type="entry name" value="Fumarase_C_C"/>
</dbReference>
<evidence type="ECO:0000313" key="13">
    <source>
        <dbReference type="EMBL" id="KAJ3215380.1"/>
    </source>
</evidence>
<evidence type="ECO:0000256" key="9">
    <source>
        <dbReference type="ARBA" id="ARBA00056821"/>
    </source>
</evidence>
<keyword evidence="8" id="KW-0456">Lyase</keyword>
<feature type="transmembrane region" description="Helical" evidence="11">
    <location>
        <begin position="418"/>
        <end position="437"/>
    </location>
</feature>
<dbReference type="InterPro" id="IPR020557">
    <property type="entry name" value="Fumarate_lyase_CS"/>
</dbReference>
<dbReference type="PRINTS" id="PR00149">
    <property type="entry name" value="FUMRATELYASE"/>
</dbReference>
<dbReference type="Gene3D" id="1.10.275.10">
    <property type="entry name" value="Fumarase/aspartase (N-terminal domain)"/>
    <property type="match status" value="1"/>
</dbReference>
<feature type="transmembrane region" description="Helical" evidence="11">
    <location>
        <begin position="683"/>
        <end position="701"/>
    </location>
</feature>
<proteinExistence type="inferred from homology"/>
<feature type="transmembrane region" description="Helical" evidence="11">
    <location>
        <begin position="316"/>
        <end position="337"/>
    </location>
</feature>
<feature type="transmembrane region" description="Helical" evidence="11">
    <location>
        <begin position="632"/>
        <end position="651"/>
    </location>
</feature>
<dbReference type="PANTHER" id="PTHR11444">
    <property type="entry name" value="ASPARTATEAMMONIA/ARGININOSUCCINATE/ADENYLOSUCCINATE LYASE"/>
    <property type="match status" value="1"/>
</dbReference>
<dbReference type="CDD" id="cd14478">
    <property type="entry name" value="SPX_PHO87_PHO90_like"/>
    <property type="match status" value="1"/>
</dbReference>
<dbReference type="PANTHER" id="PTHR11444:SF1">
    <property type="entry name" value="FUMARATE HYDRATASE, MITOCHONDRIAL"/>
    <property type="match status" value="1"/>
</dbReference>
<keyword evidence="14" id="KW-1185">Reference proteome</keyword>
<dbReference type="GO" id="GO:0006099">
    <property type="term" value="P:tricarboxylic acid cycle"/>
    <property type="evidence" value="ECO:0007669"/>
    <property type="project" value="InterPro"/>
</dbReference>
<dbReference type="InterPro" id="IPR008948">
    <property type="entry name" value="L-Aspartase-like"/>
</dbReference>
<keyword evidence="6 11" id="KW-1133">Transmembrane helix</keyword>
<evidence type="ECO:0000256" key="7">
    <source>
        <dbReference type="ARBA" id="ARBA00023136"/>
    </source>
</evidence>
<feature type="compositionally biased region" description="Polar residues" evidence="10">
    <location>
        <begin position="584"/>
        <end position="598"/>
    </location>
</feature>